<accession>A0ABP7PZ88</accession>
<evidence type="ECO:0008006" key="3">
    <source>
        <dbReference type="Google" id="ProtNLM"/>
    </source>
</evidence>
<organism evidence="1 2">
    <name type="scientific">Streptomyces marokkonensis</name>
    <dbReference type="NCBI Taxonomy" id="324855"/>
    <lineage>
        <taxon>Bacteria</taxon>
        <taxon>Bacillati</taxon>
        <taxon>Actinomycetota</taxon>
        <taxon>Actinomycetes</taxon>
        <taxon>Kitasatosporales</taxon>
        <taxon>Streptomycetaceae</taxon>
        <taxon>Streptomyces</taxon>
    </lineage>
</organism>
<keyword evidence="2" id="KW-1185">Reference proteome</keyword>
<dbReference type="EMBL" id="BAABCQ010000039">
    <property type="protein sequence ID" value="GAA3973839.1"/>
    <property type="molecule type" value="Genomic_DNA"/>
</dbReference>
<reference evidence="2" key="1">
    <citation type="journal article" date="2019" name="Int. J. Syst. Evol. Microbiol.">
        <title>The Global Catalogue of Microorganisms (GCM) 10K type strain sequencing project: providing services to taxonomists for standard genome sequencing and annotation.</title>
        <authorList>
            <consortium name="The Broad Institute Genomics Platform"/>
            <consortium name="The Broad Institute Genome Sequencing Center for Infectious Disease"/>
            <person name="Wu L."/>
            <person name="Ma J."/>
        </authorList>
    </citation>
    <scope>NUCLEOTIDE SEQUENCE [LARGE SCALE GENOMIC DNA]</scope>
    <source>
        <strain evidence="2">JCM 17027</strain>
    </source>
</reference>
<dbReference type="RefSeq" id="WP_345591983.1">
    <property type="nucleotide sequence ID" value="NZ_BAABCQ010000039.1"/>
</dbReference>
<dbReference type="Pfam" id="PF09234">
    <property type="entry name" value="DUF1963"/>
    <property type="match status" value="1"/>
</dbReference>
<protein>
    <recommendedName>
        <fullName evidence="3">DUF1963 domain-containing protein</fullName>
    </recommendedName>
</protein>
<proteinExistence type="predicted"/>
<dbReference type="Proteomes" id="UP001500034">
    <property type="component" value="Unassembled WGS sequence"/>
</dbReference>
<comment type="caution">
    <text evidence="1">The sequence shown here is derived from an EMBL/GenBank/DDBJ whole genome shotgun (WGS) entry which is preliminary data.</text>
</comment>
<name>A0ABP7PZ88_9ACTN</name>
<evidence type="ECO:0000313" key="2">
    <source>
        <dbReference type="Proteomes" id="UP001500034"/>
    </source>
</evidence>
<evidence type="ECO:0000313" key="1">
    <source>
        <dbReference type="EMBL" id="GAA3973839.1"/>
    </source>
</evidence>
<sequence length="286" mass="31375">MTDETPDKPNRLDQFREEALAAGIPPDDVDRWLGTARPCAILQLKPGDEPVVGRLGGPFVLPPDAPDPWCMLVATIDLAALPEGSTDLGLPPDGHLMLFADPDPESIDERNLGSALHIPAGTLVEERRVDLFLEWDEIYGSDFPEGPLRLMCDASLPYHSMVRDPGPPSVLSPLPGHPYVEELLSAWEEVPDEYHHPGLQLGGYSLDEDPVEDPAVAAGREAARAEARGELPAAHTETRPEDWVCLAQWWPGVNEMAMACFSWSIARQDLAAGRFDRVYATMTFNP</sequence>
<dbReference type="Gene3D" id="2.30.320.10">
    <property type="entry name" value="YwqG-like"/>
    <property type="match status" value="1"/>
</dbReference>
<dbReference type="InterPro" id="IPR015315">
    <property type="entry name" value="DUF1963"/>
</dbReference>
<gene>
    <name evidence="1" type="ORF">GCM10022384_25440</name>
</gene>